<protein>
    <submittedName>
        <fullName evidence="5">FAD binding domain-containing protein</fullName>
    </submittedName>
</protein>
<dbReference type="RefSeq" id="WP_213755831.1">
    <property type="nucleotide sequence ID" value="NZ_JAHCQH010000017.1"/>
</dbReference>
<gene>
    <name evidence="5" type="ORF">KIP89_12845</name>
</gene>
<dbReference type="InterPro" id="IPR016169">
    <property type="entry name" value="FAD-bd_PCMH_sub2"/>
</dbReference>
<proteinExistence type="predicted"/>
<dbReference type="PROSITE" id="PS51387">
    <property type="entry name" value="FAD_PCMH"/>
    <property type="match status" value="1"/>
</dbReference>
<evidence type="ECO:0000259" key="4">
    <source>
        <dbReference type="PROSITE" id="PS51387"/>
    </source>
</evidence>
<feature type="domain" description="FAD-binding PCMH-type" evidence="4">
    <location>
        <begin position="1"/>
        <end position="186"/>
    </location>
</feature>
<dbReference type="InterPro" id="IPR002346">
    <property type="entry name" value="Mopterin_DH_FAD-bd"/>
</dbReference>
<evidence type="ECO:0000256" key="1">
    <source>
        <dbReference type="ARBA" id="ARBA00022630"/>
    </source>
</evidence>
<keyword evidence="3" id="KW-0560">Oxidoreductase</keyword>
<dbReference type="InterPro" id="IPR016167">
    <property type="entry name" value="FAD-bd_PCMH_sub1"/>
</dbReference>
<accession>A0ABS5R9Q1</accession>
<dbReference type="PANTHER" id="PTHR42659">
    <property type="entry name" value="XANTHINE DEHYDROGENASE SUBUNIT C-RELATED"/>
    <property type="match status" value="1"/>
</dbReference>
<evidence type="ECO:0000313" key="5">
    <source>
        <dbReference type="EMBL" id="MBS9477995.1"/>
    </source>
</evidence>
<name>A0ABS5R9Q1_9HYPH</name>
<comment type="caution">
    <text evidence="5">The sequence shown here is derived from an EMBL/GenBank/DDBJ whole genome shotgun (WGS) entry which is preliminary data.</text>
</comment>
<dbReference type="PANTHER" id="PTHR42659:SF2">
    <property type="entry name" value="XANTHINE DEHYDROGENASE SUBUNIT C-RELATED"/>
    <property type="match status" value="1"/>
</dbReference>
<keyword evidence="2" id="KW-0274">FAD</keyword>
<dbReference type="Gene3D" id="3.30.465.10">
    <property type="match status" value="1"/>
</dbReference>
<dbReference type="InterPro" id="IPR051312">
    <property type="entry name" value="Diverse_Substr_Oxidored"/>
</dbReference>
<organism evidence="5 6">
    <name type="scientific">Ancylobacter radicis</name>
    <dbReference type="NCBI Taxonomy" id="2836179"/>
    <lineage>
        <taxon>Bacteria</taxon>
        <taxon>Pseudomonadati</taxon>
        <taxon>Pseudomonadota</taxon>
        <taxon>Alphaproteobacteria</taxon>
        <taxon>Hyphomicrobiales</taxon>
        <taxon>Xanthobacteraceae</taxon>
        <taxon>Ancylobacter</taxon>
    </lineage>
</organism>
<dbReference type="Proteomes" id="UP001166585">
    <property type="component" value="Unassembled WGS sequence"/>
</dbReference>
<dbReference type="EMBL" id="JAHCQH010000017">
    <property type="protein sequence ID" value="MBS9477995.1"/>
    <property type="molecule type" value="Genomic_DNA"/>
</dbReference>
<dbReference type="Gene3D" id="3.30.43.10">
    <property type="entry name" value="Uridine Diphospho-n-acetylenolpyruvylglucosamine Reductase, domain 2"/>
    <property type="match status" value="1"/>
</dbReference>
<evidence type="ECO:0000256" key="3">
    <source>
        <dbReference type="ARBA" id="ARBA00023002"/>
    </source>
</evidence>
<evidence type="ECO:0000256" key="2">
    <source>
        <dbReference type="ARBA" id="ARBA00022827"/>
    </source>
</evidence>
<keyword evidence="1" id="KW-0285">Flavoprotein</keyword>
<dbReference type="InterPro" id="IPR016166">
    <property type="entry name" value="FAD-bd_PCMH"/>
</dbReference>
<keyword evidence="6" id="KW-1185">Reference proteome</keyword>
<sequence length="282" mass="30121">MKPARFDYLRPADLPTALTALKEDTGAKPLSGGQSLGPMLNLRLARPSLLVHVGALPELRAVEERPDAILYGAAITHAEFEDGAVPDPTPGFLARIARGIAYRAVRNRGTIGGSLAHADPAADWPTTLAALGAQVSLVTLTSLTGHLTAPTLRREMPVEDFITGAFETALGEGEIVEGVVIPRCHGTARFGYRKSCRKVGEFAEAMCAVLYDPARGVFRLAIGATEARQVVIQDARFILQDVDKIDEVLREAGLAADPASFRLRRAVIREAIAALEPESLPA</sequence>
<dbReference type="SUPFAM" id="SSF56176">
    <property type="entry name" value="FAD-binding/transporter-associated domain-like"/>
    <property type="match status" value="1"/>
</dbReference>
<reference evidence="5" key="1">
    <citation type="submission" date="2021-05" db="EMBL/GenBank/DDBJ databases">
        <authorList>
            <person name="Sun Q."/>
            <person name="Inoue M."/>
        </authorList>
    </citation>
    <scope>NUCLEOTIDE SEQUENCE</scope>
    <source>
        <strain evidence="5">VKM B-3255</strain>
    </source>
</reference>
<dbReference type="Pfam" id="PF00941">
    <property type="entry name" value="FAD_binding_5"/>
    <property type="match status" value="1"/>
</dbReference>
<dbReference type="InterPro" id="IPR036318">
    <property type="entry name" value="FAD-bd_PCMH-like_sf"/>
</dbReference>
<evidence type="ECO:0000313" key="6">
    <source>
        <dbReference type="Proteomes" id="UP001166585"/>
    </source>
</evidence>